<evidence type="ECO:0000256" key="4">
    <source>
        <dbReference type="ARBA" id="ARBA00022723"/>
    </source>
</evidence>
<proteinExistence type="inferred from homology"/>
<dbReference type="GO" id="GO:0003677">
    <property type="term" value="F:DNA binding"/>
    <property type="evidence" value="ECO:0007669"/>
    <property type="project" value="UniProtKB-KW"/>
</dbReference>
<dbReference type="GO" id="GO:0005634">
    <property type="term" value="C:nucleus"/>
    <property type="evidence" value="ECO:0007669"/>
    <property type="project" value="UniProtKB-SubCell"/>
</dbReference>
<dbReference type="GO" id="GO:0000981">
    <property type="term" value="F:DNA-binding transcription factor activity, RNA polymerase II-specific"/>
    <property type="evidence" value="ECO:0007669"/>
    <property type="project" value="TreeGrafter"/>
</dbReference>
<gene>
    <name evidence="12" type="ORF">CTOB1V02_LOCUS12625</name>
</gene>
<comment type="function">
    <text evidence="1">May be involved in transcriptional regulation.</text>
</comment>
<dbReference type="Pfam" id="PF00096">
    <property type="entry name" value="zf-C2H2"/>
    <property type="match status" value="1"/>
</dbReference>
<dbReference type="Gene3D" id="3.30.160.60">
    <property type="entry name" value="Classic Zinc Finger"/>
    <property type="match status" value="2"/>
</dbReference>
<keyword evidence="5" id="KW-0677">Repeat</keyword>
<dbReference type="InterPro" id="IPR036236">
    <property type="entry name" value="Znf_C2H2_sf"/>
</dbReference>
<dbReference type="PANTHER" id="PTHR24394">
    <property type="entry name" value="ZINC FINGER PROTEIN"/>
    <property type="match status" value="1"/>
</dbReference>
<dbReference type="SUPFAM" id="SSF57667">
    <property type="entry name" value="beta-beta-alpha zinc fingers"/>
    <property type="match status" value="1"/>
</dbReference>
<keyword evidence="4" id="KW-0479">Metal-binding</keyword>
<evidence type="ECO:0000256" key="1">
    <source>
        <dbReference type="ARBA" id="ARBA00003767"/>
    </source>
</evidence>
<sequence length="77" mass="8991">MIAICSIKTQHFSHNEKLYRKGNLTKHMLIHSGDKPFSCSVCAKTFKHQSSLRKHEFTHKKEKRFHCSICGKGFRSK</sequence>
<comment type="similarity">
    <text evidence="3">Belongs to the krueppel C2H2-type zinc-finger protein family.</text>
</comment>
<evidence type="ECO:0000256" key="8">
    <source>
        <dbReference type="ARBA" id="ARBA00023015"/>
    </source>
</evidence>
<evidence type="ECO:0000313" key="12">
    <source>
        <dbReference type="EMBL" id="CAD7234809.1"/>
    </source>
</evidence>
<dbReference type="PROSITE" id="PS00028">
    <property type="entry name" value="ZINC_FINGER_C2H2_1"/>
    <property type="match status" value="1"/>
</dbReference>
<evidence type="ECO:0000256" key="6">
    <source>
        <dbReference type="ARBA" id="ARBA00022771"/>
    </source>
</evidence>
<evidence type="ECO:0000256" key="11">
    <source>
        <dbReference type="ARBA" id="ARBA00023242"/>
    </source>
</evidence>
<keyword evidence="7" id="KW-0862">Zinc</keyword>
<dbReference type="EMBL" id="OB669918">
    <property type="protein sequence ID" value="CAD7234809.1"/>
    <property type="molecule type" value="Genomic_DNA"/>
</dbReference>
<reference evidence="12" key="1">
    <citation type="submission" date="2020-11" db="EMBL/GenBank/DDBJ databases">
        <authorList>
            <person name="Tran Van P."/>
        </authorList>
    </citation>
    <scope>NUCLEOTIDE SEQUENCE</scope>
</reference>
<keyword evidence="9" id="KW-0238">DNA-binding</keyword>
<feature type="non-terminal residue" evidence="12">
    <location>
        <position position="1"/>
    </location>
</feature>
<dbReference type="GO" id="GO:0008270">
    <property type="term" value="F:zinc ion binding"/>
    <property type="evidence" value="ECO:0007669"/>
    <property type="project" value="UniProtKB-KW"/>
</dbReference>
<dbReference type="PROSITE" id="PS50157">
    <property type="entry name" value="ZINC_FINGER_C2H2_2"/>
    <property type="match status" value="1"/>
</dbReference>
<dbReference type="OrthoDB" id="6330646at2759"/>
<keyword evidence="8" id="KW-0805">Transcription regulation</keyword>
<keyword evidence="6" id="KW-0863">Zinc-finger</keyword>
<keyword evidence="10" id="KW-0804">Transcription</keyword>
<dbReference type="InterPro" id="IPR013087">
    <property type="entry name" value="Znf_C2H2_type"/>
</dbReference>
<accession>A0A7R8ZWY5</accession>
<evidence type="ECO:0000256" key="7">
    <source>
        <dbReference type="ARBA" id="ARBA00022833"/>
    </source>
</evidence>
<keyword evidence="11" id="KW-0539">Nucleus</keyword>
<evidence type="ECO:0000256" key="5">
    <source>
        <dbReference type="ARBA" id="ARBA00022737"/>
    </source>
</evidence>
<evidence type="ECO:0000256" key="10">
    <source>
        <dbReference type="ARBA" id="ARBA00023163"/>
    </source>
</evidence>
<dbReference type="AlphaFoldDB" id="A0A7R8ZWY5"/>
<dbReference type="PANTHER" id="PTHR24394:SF48">
    <property type="entry name" value="ZINC FINGER PROTEIN 771"/>
    <property type="match status" value="1"/>
</dbReference>
<protein>
    <submittedName>
        <fullName evidence="12">Uncharacterized protein</fullName>
    </submittedName>
</protein>
<evidence type="ECO:0000256" key="3">
    <source>
        <dbReference type="ARBA" id="ARBA00006991"/>
    </source>
</evidence>
<name>A0A7R8ZWY5_9CRUS</name>
<organism evidence="12">
    <name type="scientific">Cyprideis torosa</name>
    <dbReference type="NCBI Taxonomy" id="163714"/>
    <lineage>
        <taxon>Eukaryota</taxon>
        <taxon>Metazoa</taxon>
        <taxon>Ecdysozoa</taxon>
        <taxon>Arthropoda</taxon>
        <taxon>Crustacea</taxon>
        <taxon>Oligostraca</taxon>
        <taxon>Ostracoda</taxon>
        <taxon>Podocopa</taxon>
        <taxon>Podocopida</taxon>
        <taxon>Cytherocopina</taxon>
        <taxon>Cytheroidea</taxon>
        <taxon>Cytherideidae</taxon>
        <taxon>Cyprideis</taxon>
    </lineage>
</organism>
<comment type="subcellular location">
    <subcellularLocation>
        <location evidence="2">Nucleus</location>
    </subcellularLocation>
</comment>
<evidence type="ECO:0000256" key="2">
    <source>
        <dbReference type="ARBA" id="ARBA00004123"/>
    </source>
</evidence>
<dbReference type="FunFam" id="3.30.160.60:FF:000771">
    <property type="entry name" value="zinc finger protein 648"/>
    <property type="match status" value="1"/>
</dbReference>
<evidence type="ECO:0000256" key="9">
    <source>
        <dbReference type="ARBA" id="ARBA00023125"/>
    </source>
</evidence>